<reference evidence="1" key="1">
    <citation type="submission" date="2018-02" db="EMBL/GenBank/DDBJ databases">
        <title>Rhizophora mucronata_Transcriptome.</title>
        <authorList>
            <person name="Meera S.P."/>
            <person name="Sreeshan A."/>
            <person name="Augustine A."/>
        </authorList>
    </citation>
    <scope>NUCLEOTIDE SEQUENCE</scope>
    <source>
        <tissue evidence="1">Leaf</tissue>
    </source>
</reference>
<evidence type="ECO:0000313" key="1">
    <source>
        <dbReference type="EMBL" id="MBX53511.1"/>
    </source>
</evidence>
<sequence>MESYQNYWQSLELPQNRHKHVFRSYPI</sequence>
<dbReference type="EMBL" id="GGEC01073027">
    <property type="protein sequence ID" value="MBX53511.1"/>
    <property type="molecule type" value="Transcribed_RNA"/>
</dbReference>
<name>A0A2P2PFP0_RHIMU</name>
<protein>
    <submittedName>
        <fullName evidence="1">Uncharacterized protein</fullName>
    </submittedName>
</protein>
<proteinExistence type="predicted"/>
<accession>A0A2P2PFP0</accession>
<organism evidence="1">
    <name type="scientific">Rhizophora mucronata</name>
    <name type="common">Asiatic mangrove</name>
    <dbReference type="NCBI Taxonomy" id="61149"/>
    <lineage>
        <taxon>Eukaryota</taxon>
        <taxon>Viridiplantae</taxon>
        <taxon>Streptophyta</taxon>
        <taxon>Embryophyta</taxon>
        <taxon>Tracheophyta</taxon>
        <taxon>Spermatophyta</taxon>
        <taxon>Magnoliopsida</taxon>
        <taxon>eudicotyledons</taxon>
        <taxon>Gunneridae</taxon>
        <taxon>Pentapetalae</taxon>
        <taxon>rosids</taxon>
        <taxon>fabids</taxon>
        <taxon>Malpighiales</taxon>
        <taxon>Rhizophoraceae</taxon>
        <taxon>Rhizophora</taxon>
    </lineage>
</organism>
<dbReference type="AlphaFoldDB" id="A0A2P2PFP0"/>